<evidence type="ECO:0000313" key="2">
    <source>
        <dbReference type="EMBL" id="GLQ30393.1"/>
    </source>
</evidence>
<dbReference type="AlphaFoldDB" id="A0AA37S909"/>
<name>A0AA37S909_9GAMM</name>
<evidence type="ECO:0000259" key="1">
    <source>
        <dbReference type="Pfam" id="PF03992"/>
    </source>
</evidence>
<feature type="domain" description="ABM" evidence="1">
    <location>
        <begin position="1"/>
        <end position="62"/>
    </location>
</feature>
<dbReference type="Gene3D" id="3.30.70.100">
    <property type="match status" value="1"/>
</dbReference>
<evidence type="ECO:0000313" key="3">
    <source>
        <dbReference type="Proteomes" id="UP001161389"/>
    </source>
</evidence>
<accession>A0AA37S909</accession>
<dbReference type="RefSeq" id="WP_284379217.1">
    <property type="nucleotide sequence ID" value="NZ_BSNM01000003.1"/>
</dbReference>
<reference evidence="2" key="1">
    <citation type="journal article" date="2014" name="Int. J. Syst. Evol. Microbiol.">
        <title>Complete genome sequence of Corynebacterium casei LMG S-19264T (=DSM 44701T), isolated from a smear-ripened cheese.</title>
        <authorList>
            <consortium name="US DOE Joint Genome Institute (JGI-PGF)"/>
            <person name="Walter F."/>
            <person name="Albersmeier A."/>
            <person name="Kalinowski J."/>
            <person name="Ruckert C."/>
        </authorList>
    </citation>
    <scope>NUCLEOTIDE SEQUENCE</scope>
    <source>
        <strain evidence="2">NBRC 110071</strain>
    </source>
</reference>
<protein>
    <recommendedName>
        <fullName evidence="1">ABM domain-containing protein</fullName>
    </recommendedName>
</protein>
<keyword evidence="3" id="KW-1185">Reference proteome</keyword>
<dbReference type="EMBL" id="BSNM01000003">
    <property type="protein sequence ID" value="GLQ30393.1"/>
    <property type="molecule type" value="Genomic_DNA"/>
</dbReference>
<reference evidence="2" key="2">
    <citation type="submission" date="2023-01" db="EMBL/GenBank/DDBJ databases">
        <title>Draft genome sequence of Litoribrevibacter albus strain NBRC 110071.</title>
        <authorList>
            <person name="Sun Q."/>
            <person name="Mori K."/>
        </authorList>
    </citation>
    <scope>NUCLEOTIDE SEQUENCE</scope>
    <source>
        <strain evidence="2">NBRC 110071</strain>
    </source>
</reference>
<organism evidence="2 3">
    <name type="scientific">Litoribrevibacter albus</name>
    <dbReference type="NCBI Taxonomy" id="1473156"/>
    <lineage>
        <taxon>Bacteria</taxon>
        <taxon>Pseudomonadati</taxon>
        <taxon>Pseudomonadota</taxon>
        <taxon>Gammaproteobacteria</taxon>
        <taxon>Oceanospirillales</taxon>
        <taxon>Oceanospirillaceae</taxon>
        <taxon>Litoribrevibacter</taxon>
    </lineage>
</organism>
<dbReference type="InterPro" id="IPR011008">
    <property type="entry name" value="Dimeric_a/b-barrel"/>
</dbReference>
<proteinExistence type="predicted"/>
<gene>
    <name evidence="2" type="ORF">GCM10007876_08710</name>
</gene>
<dbReference type="Proteomes" id="UP001161389">
    <property type="component" value="Unassembled WGS sequence"/>
</dbReference>
<comment type="caution">
    <text evidence="2">The sequence shown here is derived from an EMBL/GenBank/DDBJ whole genome shotgun (WGS) entry which is preliminary data.</text>
</comment>
<dbReference type="InterPro" id="IPR007138">
    <property type="entry name" value="ABM_dom"/>
</dbReference>
<dbReference type="SUPFAM" id="SSF54909">
    <property type="entry name" value="Dimeric alpha+beta barrel"/>
    <property type="match status" value="1"/>
</dbReference>
<dbReference type="Pfam" id="PF03992">
    <property type="entry name" value="ABM"/>
    <property type="match status" value="1"/>
</dbReference>
<sequence>MYVREFSFQSTPDKRPAIEALADTMFKFTKTLNGFISAHYLVSEDEKRYLSFTMWSTKDDAESAGEILGEKLGNALDDIAIAPPEILVSEVYHPKA</sequence>